<keyword evidence="3" id="KW-0732">Signal</keyword>
<keyword evidence="7" id="KW-0449">Lipoprotein</keyword>
<comment type="similarity">
    <text evidence="2">Belongs to the bacteroidetes fimbrillin superfamily. FimB/Mfa2 family.</text>
</comment>
<dbReference type="AlphaFoldDB" id="A0A3R5WG90"/>
<comment type="subcellular location">
    <subcellularLocation>
        <location evidence="1">Cell outer membrane</location>
    </subcellularLocation>
</comment>
<dbReference type="Proteomes" id="UP000283872">
    <property type="component" value="Unassembled WGS sequence"/>
</dbReference>
<keyword evidence="5" id="KW-0564">Palmitate</keyword>
<evidence type="ECO:0000256" key="1">
    <source>
        <dbReference type="ARBA" id="ARBA00004442"/>
    </source>
</evidence>
<evidence type="ECO:0008006" key="12">
    <source>
        <dbReference type="Google" id="ProtNLM"/>
    </source>
</evidence>
<dbReference type="Gene3D" id="2.60.40.2090">
    <property type="match status" value="1"/>
</dbReference>
<organism evidence="8 10">
    <name type="scientific">Segatella copri</name>
    <dbReference type="NCBI Taxonomy" id="165179"/>
    <lineage>
        <taxon>Bacteria</taxon>
        <taxon>Pseudomonadati</taxon>
        <taxon>Bacteroidota</taxon>
        <taxon>Bacteroidia</taxon>
        <taxon>Bacteroidales</taxon>
        <taxon>Prevotellaceae</taxon>
        <taxon>Segatella</taxon>
    </lineage>
</organism>
<dbReference type="InterPro" id="IPR014941">
    <property type="entry name" value="FimB/Mfa2/Mfa3"/>
</dbReference>
<name>A0A3R5WG90_9BACT</name>
<keyword evidence="6" id="KW-0998">Cell outer membrane</keyword>
<evidence type="ECO:0000313" key="11">
    <source>
        <dbReference type="Proteomes" id="UP000286211"/>
    </source>
</evidence>
<evidence type="ECO:0000256" key="5">
    <source>
        <dbReference type="ARBA" id="ARBA00023139"/>
    </source>
</evidence>
<evidence type="ECO:0000313" key="8">
    <source>
        <dbReference type="EMBL" id="RGS17074.1"/>
    </source>
</evidence>
<dbReference type="Gene3D" id="2.60.40.2100">
    <property type="match status" value="1"/>
</dbReference>
<keyword evidence="4" id="KW-0472">Membrane</keyword>
<evidence type="ECO:0000256" key="3">
    <source>
        <dbReference type="ARBA" id="ARBA00022729"/>
    </source>
</evidence>
<evidence type="ECO:0000313" key="10">
    <source>
        <dbReference type="Proteomes" id="UP000283872"/>
    </source>
</evidence>
<evidence type="ECO:0000256" key="4">
    <source>
        <dbReference type="ARBA" id="ARBA00023136"/>
    </source>
</evidence>
<dbReference type="EMBL" id="QRVA01000009">
    <property type="protein sequence ID" value="RGS17074.1"/>
    <property type="molecule type" value="Genomic_DNA"/>
</dbReference>
<reference evidence="10 11" key="1">
    <citation type="submission" date="2018-08" db="EMBL/GenBank/DDBJ databases">
        <title>A genome reference for cultivated species of the human gut microbiota.</title>
        <authorList>
            <person name="Zou Y."/>
            <person name="Xue W."/>
            <person name="Luo G."/>
        </authorList>
    </citation>
    <scope>NUCLEOTIDE SEQUENCE [LARGE SCALE GENOMIC DNA]</scope>
    <source>
        <strain evidence="8 10">AF24-12</strain>
        <strain evidence="9 11">AF46-2NS</strain>
    </source>
</reference>
<gene>
    <name evidence="9" type="ORF">DW079_04615</name>
    <name evidence="8" type="ORF">DWY11_05460</name>
</gene>
<dbReference type="GO" id="GO:0009279">
    <property type="term" value="C:cell outer membrane"/>
    <property type="evidence" value="ECO:0007669"/>
    <property type="project" value="UniProtKB-SubCell"/>
</dbReference>
<comment type="caution">
    <text evidence="8">The sequence shown here is derived from an EMBL/GenBank/DDBJ whole genome shotgun (WGS) entry which is preliminary data.</text>
</comment>
<evidence type="ECO:0000256" key="2">
    <source>
        <dbReference type="ARBA" id="ARBA00007248"/>
    </source>
</evidence>
<proteinExistence type="inferred from homology"/>
<dbReference type="Proteomes" id="UP000286211">
    <property type="component" value="Unassembled WGS sequence"/>
</dbReference>
<dbReference type="Pfam" id="PF08842">
    <property type="entry name" value="Mfa2"/>
    <property type="match status" value="1"/>
</dbReference>
<evidence type="ECO:0000313" key="9">
    <source>
        <dbReference type="EMBL" id="RHK11488.1"/>
    </source>
</evidence>
<evidence type="ECO:0000256" key="6">
    <source>
        <dbReference type="ARBA" id="ARBA00023237"/>
    </source>
</evidence>
<protein>
    <recommendedName>
        <fullName evidence="12">FimB/Mfa2 family fimbrial subunit</fullName>
    </recommendedName>
</protein>
<evidence type="ECO:0000256" key="7">
    <source>
        <dbReference type="ARBA" id="ARBA00023288"/>
    </source>
</evidence>
<accession>A0A3R5WG90</accession>
<sequence length="395" mass="45306">MVILGFTPTLHVIIIRFNIYKTKKYMKAQIFSLVKRGVLAVATLLTVTSCDMWHTDTDDCPTGIYVKFKYDYNLQRADMFNDHVGAVTLYVYDENGNFVKKFEEANSLSALPLKNVDYKMHITDLQPGKYQFIALAGQNAYADQLNTQRAKFVRTEPAVGDKMDKLEVNLDKVQRNGYYIIDNHNLPLDTLWHGKTDALVEYSATRPNYTTVSLVRDTKKINVTLRELNDPTTMDVNDYSFIIQDHNSRILCDNSLDETNQVIYTPHAVWNTEDREGSTAGDVNGNELEGVGKIAHADFMTSRLIYHDKAKDDGKLIIANKETGKTVVDVDLPDLLSRVRTSEEYMYTPQEFLDRAYDYKLQFFLQDGKLKYAYITISVNALSWSQRIQFEVLNN</sequence>
<dbReference type="EMBL" id="QRNB01000016">
    <property type="protein sequence ID" value="RHK11488.1"/>
    <property type="molecule type" value="Genomic_DNA"/>
</dbReference>